<evidence type="ECO:0000313" key="1">
    <source>
        <dbReference type="EMBL" id="GGM11259.1"/>
    </source>
</evidence>
<dbReference type="EMBL" id="BMLF01000003">
    <property type="protein sequence ID" value="GGM11259.1"/>
    <property type="molecule type" value="Genomic_DNA"/>
</dbReference>
<gene>
    <name evidence="1" type="ORF">GCM10011534_36610</name>
</gene>
<evidence type="ECO:0000313" key="2">
    <source>
        <dbReference type="Proteomes" id="UP000649829"/>
    </source>
</evidence>
<comment type="caution">
    <text evidence="1">The sequence shown here is derived from an EMBL/GenBank/DDBJ whole genome shotgun (WGS) entry which is preliminary data.</text>
</comment>
<accession>A0A917WJV7</accession>
<sequence>MSRTSPLGLLHAVTRALALVTVLLVVGFGTSLHAQGFLVDDAVPHTGFLEDVDHDGSHQDIGVLASETHCGGGAVCLAALPSATLLLPAPETRDADFAIVDFPGASSRTCELLRPPRIG</sequence>
<dbReference type="AlphaFoldDB" id="A0A917WJV7"/>
<reference evidence="1" key="2">
    <citation type="submission" date="2020-09" db="EMBL/GenBank/DDBJ databases">
        <authorList>
            <person name="Sun Q."/>
            <person name="Zhou Y."/>
        </authorList>
    </citation>
    <scope>NUCLEOTIDE SEQUENCE</scope>
    <source>
        <strain evidence="1">CGMCC 1.6293</strain>
    </source>
</reference>
<keyword evidence="2" id="KW-1185">Reference proteome</keyword>
<reference evidence="1" key="1">
    <citation type="journal article" date="2014" name="Int. J. Syst. Evol. Microbiol.">
        <title>Complete genome sequence of Corynebacterium casei LMG S-19264T (=DSM 44701T), isolated from a smear-ripened cheese.</title>
        <authorList>
            <consortium name="US DOE Joint Genome Institute (JGI-PGF)"/>
            <person name="Walter F."/>
            <person name="Albersmeier A."/>
            <person name="Kalinowski J."/>
            <person name="Ruckert C."/>
        </authorList>
    </citation>
    <scope>NUCLEOTIDE SEQUENCE</scope>
    <source>
        <strain evidence="1">CGMCC 1.6293</strain>
    </source>
</reference>
<name>A0A917WJV7_9RHOB</name>
<proteinExistence type="predicted"/>
<organism evidence="1 2">
    <name type="scientific">Pseudooceanicola nanhaiensis</name>
    <dbReference type="NCBI Taxonomy" id="375761"/>
    <lineage>
        <taxon>Bacteria</taxon>
        <taxon>Pseudomonadati</taxon>
        <taxon>Pseudomonadota</taxon>
        <taxon>Alphaproteobacteria</taxon>
        <taxon>Rhodobacterales</taxon>
        <taxon>Paracoccaceae</taxon>
        <taxon>Pseudooceanicola</taxon>
    </lineage>
</organism>
<protein>
    <submittedName>
        <fullName evidence="1">Uncharacterized protein</fullName>
    </submittedName>
</protein>
<dbReference type="RefSeq" id="WP_028288303.1">
    <property type="nucleotide sequence ID" value="NZ_BMLF01000003.1"/>
</dbReference>
<dbReference type="Proteomes" id="UP000649829">
    <property type="component" value="Unassembled WGS sequence"/>
</dbReference>